<protein>
    <submittedName>
        <fullName evidence="1">Uncharacterized protein</fullName>
    </submittedName>
</protein>
<name>A0A859QCY6_9HYPH</name>
<dbReference type="PROSITE" id="PS51257">
    <property type="entry name" value="PROKAR_LIPOPROTEIN"/>
    <property type="match status" value="1"/>
</dbReference>
<dbReference type="Proteomes" id="UP000510721">
    <property type="component" value="Chromosome"/>
</dbReference>
<proteinExistence type="predicted"/>
<dbReference type="RefSeq" id="WP_180941172.1">
    <property type="nucleotide sequence ID" value="NZ_CP041238.1"/>
</dbReference>
<evidence type="ECO:0000313" key="1">
    <source>
        <dbReference type="EMBL" id="QLL61622.1"/>
    </source>
</evidence>
<dbReference type="EMBL" id="CP041238">
    <property type="protein sequence ID" value="QLL61622.1"/>
    <property type="molecule type" value="Genomic_DNA"/>
</dbReference>
<organism evidence="1 2">
    <name type="scientific">Sinorhizobium mexicanum</name>
    <dbReference type="NCBI Taxonomy" id="375549"/>
    <lineage>
        <taxon>Bacteria</taxon>
        <taxon>Pseudomonadati</taxon>
        <taxon>Pseudomonadota</taxon>
        <taxon>Alphaproteobacteria</taxon>
        <taxon>Hyphomicrobiales</taxon>
        <taxon>Rhizobiaceae</taxon>
        <taxon>Sinorhizobium/Ensifer group</taxon>
        <taxon>Sinorhizobium</taxon>
    </lineage>
</organism>
<sequence length="71" mass="8256">MLERRNRQAAEEFYTVFPITVIVAIMACIVCYLFVGTNYLDTPQHANVYFDITKKQPSNKRVVTPRDELSE</sequence>
<dbReference type="AlphaFoldDB" id="A0A859QCY6"/>
<reference evidence="1 2" key="1">
    <citation type="submission" date="2019-06" db="EMBL/GenBank/DDBJ databases">
        <title>Complete genome sequence of Ensifer mexicanus ITTG R7 isolated from nodules of Acacia angustissima (Mill.) Kuntze.</title>
        <authorList>
            <person name="Rincon-Rosales R."/>
            <person name="Rogel M.A."/>
            <person name="Guerrero G."/>
            <person name="Rincon-Molina C.I."/>
            <person name="Lopez-Lopez A."/>
            <person name="Martinez-Romero E."/>
        </authorList>
    </citation>
    <scope>NUCLEOTIDE SEQUENCE [LARGE SCALE GENOMIC DNA]</scope>
    <source>
        <strain evidence="1 2">ITTG R7</strain>
    </source>
</reference>
<gene>
    <name evidence="1" type="ORF">FKV68_09265</name>
</gene>
<dbReference type="KEGG" id="emx:FKV68_09265"/>
<keyword evidence="2" id="KW-1185">Reference proteome</keyword>
<evidence type="ECO:0000313" key="2">
    <source>
        <dbReference type="Proteomes" id="UP000510721"/>
    </source>
</evidence>
<accession>A0A859QCY6</accession>